<dbReference type="InParanoid" id="A0A177CF17"/>
<evidence type="ECO:0000313" key="2">
    <source>
        <dbReference type="EMBL" id="OAG05791.1"/>
    </source>
</evidence>
<dbReference type="EMBL" id="KV441552">
    <property type="protein sequence ID" value="OAG05791.1"/>
    <property type="molecule type" value="Genomic_DNA"/>
</dbReference>
<dbReference type="Pfam" id="PF08240">
    <property type="entry name" value="ADH_N"/>
    <property type="match status" value="1"/>
</dbReference>
<sequence length="355" mass="38532">MLSIVAPAHCEPLSYELNGNVPEPTISDSHDVIIKVHAASVNPIDLKKAAGVFKIAIKERFPYQIGYDCAGEVTAIGRNVSKLKVGDQVYTRLPEAYRGSWAEYAKCPDRFVAKMPSNMSFAHAAAIPLAALTAMQALQKYKGSLAGKTVFVPAGLSGTGSMACQLAKNVFHAGKVITTVSTSKISRVPELLGEGVVDQIIDYTTESPLKVIPPQSVDFLFDTTGQAMEFLPLMIPSTSLIISIATQPSGTQLQDSGIMDRPDKPKLPWYILMGLNLVDSGRKFYARRSGVEYAYWFMEPNAEDLDALRANVEDGLLRPVVGKQVDIRDIDGVREACKMVFDGKGGVGKTVFRVT</sequence>
<dbReference type="GeneID" id="28764924"/>
<protein>
    <submittedName>
        <fullName evidence="2">GroES-like protein</fullName>
    </submittedName>
</protein>
<dbReference type="Gene3D" id="3.90.180.10">
    <property type="entry name" value="Medium-chain alcohol dehydrogenases, catalytic domain"/>
    <property type="match status" value="1"/>
</dbReference>
<dbReference type="RefSeq" id="XP_018036156.1">
    <property type="nucleotide sequence ID" value="XM_018181438.1"/>
</dbReference>
<accession>A0A177CF17</accession>
<dbReference type="OrthoDB" id="3509362at2759"/>
<dbReference type="Gene3D" id="3.40.50.720">
    <property type="entry name" value="NAD(P)-binding Rossmann-like Domain"/>
    <property type="match status" value="1"/>
</dbReference>
<dbReference type="PANTHER" id="PTHR11695">
    <property type="entry name" value="ALCOHOL DEHYDROGENASE RELATED"/>
    <property type="match status" value="1"/>
</dbReference>
<dbReference type="SMART" id="SM00829">
    <property type="entry name" value="PKS_ER"/>
    <property type="match status" value="1"/>
</dbReference>
<dbReference type="InterPro" id="IPR050700">
    <property type="entry name" value="YIM1/Zinc_Alcohol_DH_Fams"/>
</dbReference>
<dbReference type="InterPro" id="IPR036291">
    <property type="entry name" value="NAD(P)-bd_dom_sf"/>
</dbReference>
<dbReference type="InterPro" id="IPR020843">
    <property type="entry name" value="ER"/>
</dbReference>
<dbReference type="InterPro" id="IPR011032">
    <property type="entry name" value="GroES-like_sf"/>
</dbReference>
<gene>
    <name evidence="2" type="ORF">CC84DRAFT_1196107</name>
</gene>
<organism evidence="2 3">
    <name type="scientific">Paraphaeosphaeria sporulosa</name>
    <dbReference type="NCBI Taxonomy" id="1460663"/>
    <lineage>
        <taxon>Eukaryota</taxon>
        <taxon>Fungi</taxon>
        <taxon>Dikarya</taxon>
        <taxon>Ascomycota</taxon>
        <taxon>Pezizomycotina</taxon>
        <taxon>Dothideomycetes</taxon>
        <taxon>Pleosporomycetidae</taxon>
        <taxon>Pleosporales</taxon>
        <taxon>Massarineae</taxon>
        <taxon>Didymosphaeriaceae</taxon>
        <taxon>Paraphaeosphaeria</taxon>
    </lineage>
</organism>
<dbReference type="Proteomes" id="UP000077069">
    <property type="component" value="Unassembled WGS sequence"/>
</dbReference>
<evidence type="ECO:0000313" key="3">
    <source>
        <dbReference type="Proteomes" id="UP000077069"/>
    </source>
</evidence>
<dbReference type="InterPro" id="IPR013154">
    <property type="entry name" value="ADH-like_N"/>
</dbReference>
<proteinExistence type="predicted"/>
<feature type="domain" description="Enoyl reductase (ER)" evidence="1">
    <location>
        <begin position="19"/>
        <end position="352"/>
    </location>
</feature>
<dbReference type="Pfam" id="PF13602">
    <property type="entry name" value="ADH_zinc_N_2"/>
    <property type="match status" value="1"/>
</dbReference>
<evidence type="ECO:0000259" key="1">
    <source>
        <dbReference type="SMART" id="SM00829"/>
    </source>
</evidence>
<dbReference type="STRING" id="1460663.A0A177CF17"/>
<dbReference type="CDD" id="cd05289">
    <property type="entry name" value="MDR_like_2"/>
    <property type="match status" value="1"/>
</dbReference>
<name>A0A177CF17_9PLEO</name>
<dbReference type="GO" id="GO:0016491">
    <property type="term" value="F:oxidoreductase activity"/>
    <property type="evidence" value="ECO:0007669"/>
    <property type="project" value="InterPro"/>
</dbReference>
<dbReference type="AlphaFoldDB" id="A0A177CF17"/>
<dbReference type="SUPFAM" id="SSF51735">
    <property type="entry name" value="NAD(P)-binding Rossmann-fold domains"/>
    <property type="match status" value="1"/>
</dbReference>
<reference evidence="2 3" key="1">
    <citation type="submission" date="2016-05" db="EMBL/GenBank/DDBJ databases">
        <title>Comparative analysis of secretome profiles of manganese(II)-oxidizing ascomycete fungi.</title>
        <authorList>
            <consortium name="DOE Joint Genome Institute"/>
            <person name="Zeiner C.A."/>
            <person name="Purvine S.O."/>
            <person name="Zink E.M."/>
            <person name="Wu S."/>
            <person name="Pasa-Tolic L."/>
            <person name="Chaput D.L."/>
            <person name="Haridas S."/>
            <person name="Grigoriev I.V."/>
            <person name="Santelli C.M."/>
            <person name="Hansel C.M."/>
        </authorList>
    </citation>
    <scope>NUCLEOTIDE SEQUENCE [LARGE SCALE GENOMIC DNA]</scope>
    <source>
        <strain evidence="2 3">AP3s5-JAC2a</strain>
    </source>
</reference>
<dbReference type="GO" id="GO:0005739">
    <property type="term" value="C:mitochondrion"/>
    <property type="evidence" value="ECO:0007669"/>
    <property type="project" value="TreeGrafter"/>
</dbReference>
<dbReference type="PANTHER" id="PTHR11695:SF294">
    <property type="entry name" value="RETICULON-4-INTERACTING PROTEIN 1, MITOCHONDRIAL"/>
    <property type="match status" value="1"/>
</dbReference>
<dbReference type="SUPFAM" id="SSF50129">
    <property type="entry name" value="GroES-like"/>
    <property type="match status" value="1"/>
</dbReference>
<keyword evidence="3" id="KW-1185">Reference proteome</keyword>